<proteinExistence type="predicted"/>
<evidence type="ECO:0000313" key="2">
    <source>
        <dbReference type="Proteomes" id="UP000243217"/>
    </source>
</evidence>
<keyword evidence="2" id="KW-1185">Reference proteome</keyword>
<gene>
    <name evidence="1" type="ORF">THRCLA_20120</name>
</gene>
<dbReference type="EMBL" id="JNBS01000228">
    <property type="protein sequence ID" value="OQS07571.1"/>
    <property type="molecule type" value="Genomic_DNA"/>
</dbReference>
<dbReference type="AlphaFoldDB" id="A0A1W0ABK7"/>
<reference evidence="1 2" key="1">
    <citation type="journal article" date="2014" name="Genome Biol. Evol.">
        <title>The secreted proteins of Achlya hypogyna and Thraustotheca clavata identify the ancestral oomycete secretome and reveal gene acquisitions by horizontal gene transfer.</title>
        <authorList>
            <person name="Misner I."/>
            <person name="Blouin N."/>
            <person name="Leonard G."/>
            <person name="Richards T.A."/>
            <person name="Lane C.E."/>
        </authorList>
    </citation>
    <scope>NUCLEOTIDE SEQUENCE [LARGE SCALE GENOMIC DNA]</scope>
    <source>
        <strain evidence="1 2">ATCC 34112</strain>
    </source>
</reference>
<dbReference type="OrthoDB" id="58453at2759"/>
<name>A0A1W0ABK7_9STRA</name>
<evidence type="ECO:0000313" key="1">
    <source>
        <dbReference type="EMBL" id="OQS07571.1"/>
    </source>
</evidence>
<dbReference type="Proteomes" id="UP000243217">
    <property type="component" value="Unassembled WGS sequence"/>
</dbReference>
<sequence>MVSISILSPKNLFNRWRRRSSCEDTKKLSPVALAGASRRYTAVTDNCCNSHAPSVENEFQGDSKACKTCNRQYLRYASKYEDYCSLDCKSVGYSKFI</sequence>
<protein>
    <submittedName>
        <fullName evidence="1">Uncharacterized protein</fullName>
    </submittedName>
</protein>
<accession>A0A1W0ABK7</accession>
<comment type="caution">
    <text evidence="1">The sequence shown here is derived from an EMBL/GenBank/DDBJ whole genome shotgun (WGS) entry which is preliminary data.</text>
</comment>
<organism evidence="1 2">
    <name type="scientific">Thraustotheca clavata</name>
    <dbReference type="NCBI Taxonomy" id="74557"/>
    <lineage>
        <taxon>Eukaryota</taxon>
        <taxon>Sar</taxon>
        <taxon>Stramenopiles</taxon>
        <taxon>Oomycota</taxon>
        <taxon>Saprolegniomycetes</taxon>
        <taxon>Saprolegniales</taxon>
        <taxon>Achlyaceae</taxon>
        <taxon>Thraustotheca</taxon>
    </lineage>
</organism>